<evidence type="ECO:0000313" key="2">
    <source>
        <dbReference type="Proteomes" id="UP000281553"/>
    </source>
</evidence>
<keyword evidence="2" id="KW-1185">Reference proteome</keyword>
<sequence>MVTSVPRQRLLAMAEAAAIRLRRPVLCPKKNFVAAPQVTQFSPSKLEDEEQPVPLHRLPSTAHVRQQCSRLQRNLCRFRPSLKVINESGYERPPVASSSSSSSPLFVLRWRVWEEGITLLFSNGGWQANYFLDHTKIIVFGRSGVVCTPRGPANGRSVNSTLWFADISDWFHSHPQHGLQLARPLSNFI</sequence>
<accession>A0A3P7PCB5</accession>
<dbReference type="EMBL" id="UYRU01063161">
    <property type="protein sequence ID" value="VDN15646.1"/>
    <property type="molecule type" value="Genomic_DNA"/>
</dbReference>
<name>A0A3P7PCB5_DIBLA</name>
<protein>
    <submittedName>
        <fullName evidence="1">Uncharacterized protein</fullName>
    </submittedName>
</protein>
<organism evidence="1 2">
    <name type="scientific">Dibothriocephalus latus</name>
    <name type="common">Fish tapeworm</name>
    <name type="synonym">Diphyllobothrium latum</name>
    <dbReference type="NCBI Taxonomy" id="60516"/>
    <lineage>
        <taxon>Eukaryota</taxon>
        <taxon>Metazoa</taxon>
        <taxon>Spiralia</taxon>
        <taxon>Lophotrochozoa</taxon>
        <taxon>Platyhelminthes</taxon>
        <taxon>Cestoda</taxon>
        <taxon>Eucestoda</taxon>
        <taxon>Diphyllobothriidea</taxon>
        <taxon>Diphyllobothriidae</taxon>
        <taxon>Dibothriocephalus</taxon>
    </lineage>
</organism>
<dbReference type="InterPro" id="IPR036947">
    <property type="entry name" value="POLO_box_dom_sf"/>
</dbReference>
<dbReference type="AlphaFoldDB" id="A0A3P7PCB5"/>
<dbReference type="Gene3D" id="3.30.1120.30">
    <property type="entry name" value="POLO box domain"/>
    <property type="match status" value="1"/>
</dbReference>
<reference evidence="1 2" key="1">
    <citation type="submission" date="2018-11" db="EMBL/GenBank/DDBJ databases">
        <authorList>
            <consortium name="Pathogen Informatics"/>
        </authorList>
    </citation>
    <scope>NUCLEOTIDE SEQUENCE [LARGE SCALE GENOMIC DNA]</scope>
</reference>
<dbReference type="OrthoDB" id="10370936at2759"/>
<dbReference type="SUPFAM" id="SSF82615">
    <property type="entry name" value="Polo-box domain"/>
    <property type="match status" value="1"/>
</dbReference>
<gene>
    <name evidence="1" type="ORF">DILT_LOCUS11477</name>
</gene>
<dbReference type="Proteomes" id="UP000281553">
    <property type="component" value="Unassembled WGS sequence"/>
</dbReference>
<evidence type="ECO:0000313" key="1">
    <source>
        <dbReference type="EMBL" id="VDN15646.1"/>
    </source>
</evidence>
<proteinExistence type="predicted"/>